<reference evidence="2 3" key="1">
    <citation type="submission" date="2012-04" db="EMBL/GenBank/DDBJ databases">
        <title>The Genome Sequence of Saprolegnia declina VS20.</title>
        <authorList>
            <consortium name="The Broad Institute Genome Sequencing Platform"/>
            <person name="Russ C."/>
            <person name="Nusbaum C."/>
            <person name="Tyler B."/>
            <person name="van West P."/>
            <person name="Dieguez-Uribeondo J."/>
            <person name="de Bruijn I."/>
            <person name="Tripathy S."/>
            <person name="Jiang R."/>
            <person name="Young S.K."/>
            <person name="Zeng Q."/>
            <person name="Gargeya S."/>
            <person name="Fitzgerald M."/>
            <person name="Haas B."/>
            <person name="Abouelleil A."/>
            <person name="Alvarado L."/>
            <person name="Arachchi H.M."/>
            <person name="Berlin A."/>
            <person name="Chapman S.B."/>
            <person name="Goldberg J."/>
            <person name="Griggs A."/>
            <person name="Gujja S."/>
            <person name="Hansen M."/>
            <person name="Howarth C."/>
            <person name="Imamovic A."/>
            <person name="Larimer J."/>
            <person name="McCowen C."/>
            <person name="Montmayeur A."/>
            <person name="Murphy C."/>
            <person name="Neiman D."/>
            <person name="Pearson M."/>
            <person name="Priest M."/>
            <person name="Roberts A."/>
            <person name="Saif S."/>
            <person name="Shea T."/>
            <person name="Sisk P."/>
            <person name="Sykes S."/>
            <person name="Wortman J."/>
            <person name="Nusbaum C."/>
            <person name="Birren B."/>
        </authorList>
    </citation>
    <scope>NUCLEOTIDE SEQUENCE [LARGE SCALE GENOMIC DNA]</scope>
    <source>
        <strain evidence="2 3">VS20</strain>
    </source>
</reference>
<evidence type="ECO:0000313" key="2">
    <source>
        <dbReference type="EMBL" id="EQC39098.1"/>
    </source>
</evidence>
<dbReference type="VEuPathDB" id="FungiDB:SDRG_03306"/>
<feature type="transmembrane region" description="Helical" evidence="1">
    <location>
        <begin position="635"/>
        <end position="655"/>
    </location>
</feature>
<keyword evidence="1" id="KW-0812">Transmembrane</keyword>
<dbReference type="AlphaFoldDB" id="T0S2D2"/>
<gene>
    <name evidence="2" type="ORF">SDRG_03306</name>
</gene>
<dbReference type="InParanoid" id="T0S2D2"/>
<dbReference type="RefSeq" id="XP_008607159.1">
    <property type="nucleotide sequence ID" value="XM_008608937.1"/>
</dbReference>
<protein>
    <recommendedName>
        <fullName evidence="4">FCH domain-containing protein</fullName>
    </recommendedName>
</protein>
<evidence type="ECO:0008006" key="4">
    <source>
        <dbReference type="Google" id="ProtNLM"/>
    </source>
</evidence>
<sequence length="685" mass="75822">MATPLAALCYRLDIVEKKTVEGHATFRATQALVRDLGEAEEKHAKMHQKLLDAVKSLPHMTENVTQLYQVWHTELVTYVRNIMTAKQLAASELLGSIVPSLQLHLGECQAQTRQVLVDIRTSHDLYVSKKGHLVTVKHRYTKAAKAAEALLDQREASNTKLESDIAGRASLSDAATPSLASLQQRKHDVLNAIEARLSKSLSDVREAQTVYATAHADVLCNRDAHRLLILTKLAELHHIEEHRVECLQGKVLGPFAKVYVKLARSLSLAADTFFVDVRQGLESSMSMPTFENTPGDGSSDASVASLTSVATQMRNDGDVTAKLAEIFQLLQTLHEAHAKRLQQLLSANWTLGPLEGPSVHKAWDQALASLEIAAHAHSDYGNALRCNIAPLWAAMCAAQASTKRQIVNMVNDTQMKRIGVRNNQRDACSRYEMMIREVDARLRQIKSAEREASTEAQLPQRDRFVVLTWRDPASVRLEKLQKSLQEFQETEVATATKQQAFAKEASEMFAKIYDVLVSTVHGDFQNAKTVEWGALISILTVWEDVLGAFTRTLDRSLEDVVVQVRAVSYDADVLAFVAEHAVLPPPGVVHGTPMELYYSPRLTAVIDPPSVPLIAATTSVINSWPLKRDPQQVEAAIFFVLCMGTIVLYWSMGLVETQVRLAHALVLELAEPVATLCQYLETGTN</sequence>
<dbReference type="InterPro" id="IPR027267">
    <property type="entry name" value="AH/BAR_dom_sf"/>
</dbReference>
<dbReference type="SUPFAM" id="SSF103657">
    <property type="entry name" value="BAR/IMD domain-like"/>
    <property type="match status" value="2"/>
</dbReference>
<keyword evidence="1" id="KW-0472">Membrane</keyword>
<dbReference type="GeneID" id="19944033"/>
<name>T0S2D2_SAPDV</name>
<keyword evidence="1" id="KW-1133">Transmembrane helix</keyword>
<evidence type="ECO:0000256" key="1">
    <source>
        <dbReference type="SAM" id="Phobius"/>
    </source>
</evidence>
<accession>T0S2D2</accession>
<dbReference type="Proteomes" id="UP000030762">
    <property type="component" value="Unassembled WGS sequence"/>
</dbReference>
<dbReference type="Gene3D" id="1.20.1270.60">
    <property type="entry name" value="Arfaptin homology (AH) domain/BAR domain"/>
    <property type="match status" value="2"/>
</dbReference>
<proteinExistence type="predicted"/>
<dbReference type="EMBL" id="JH767139">
    <property type="protein sequence ID" value="EQC39098.1"/>
    <property type="molecule type" value="Genomic_DNA"/>
</dbReference>
<dbReference type="OrthoDB" id="78304at2759"/>
<keyword evidence="3" id="KW-1185">Reference proteome</keyword>
<evidence type="ECO:0000313" key="3">
    <source>
        <dbReference type="Proteomes" id="UP000030762"/>
    </source>
</evidence>
<organism evidence="2 3">
    <name type="scientific">Saprolegnia diclina (strain VS20)</name>
    <dbReference type="NCBI Taxonomy" id="1156394"/>
    <lineage>
        <taxon>Eukaryota</taxon>
        <taxon>Sar</taxon>
        <taxon>Stramenopiles</taxon>
        <taxon>Oomycota</taxon>
        <taxon>Saprolegniomycetes</taxon>
        <taxon>Saprolegniales</taxon>
        <taxon>Saprolegniaceae</taxon>
        <taxon>Saprolegnia</taxon>
    </lineage>
</organism>